<proteinExistence type="predicted"/>
<accession>A0A250JWN4</accession>
<dbReference type="PANTHER" id="PTHR38733">
    <property type="entry name" value="PROTEIN MCRC"/>
    <property type="match status" value="1"/>
</dbReference>
<feature type="region of interest" description="Disordered" evidence="1">
    <location>
        <begin position="1"/>
        <end position="31"/>
    </location>
</feature>
<evidence type="ECO:0000313" key="2">
    <source>
        <dbReference type="EMBL" id="ATB47917.1"/>
    </source>
</evidence>
<dbReference type="PANTHER" id="PTHR38733:SF1">
    <property type="entry name" value="TYPE IV METHYL-DIRECTED RESTRICTION ENZYME ECOKMCRBC"/>
    <property type="match status" value="1"/>
</dbReference>
<evidence type="ECO:0000256" key="1">
    <source>
        <dbReference type="SAM" id="MobiDB-lite"/>
    </source>
</evidence>
<organism evidence="2 3">
    <name type="scientific">Corallococcus macrosporus DSM 14697</name>
    <dbReference type="NCBI Taxonomy" id="1189310"/>
    <lineage>
        <taxon>Bacteria</taxon>
        <taxon>Pseudomonadati</taxon>
        <taxon>Myxococcota</taxon>
        <taxon>Myxococcia</taxon>
        <taxon>Myxococcales</taxon>
        <taxon>Cystobacterineae</taxon>
        <taxon>Myxococcaceae</taxon>
        <taxon>Corallococcus</taxon>
    </lineage>
</organism>
<sequence length="476" mass="52639">MPRPQSRTRKLGSGRRSQVRRTPPAPTSLPLFAARDHGRSVRLPAEVFAPAQRGGGWGAFAESFLAFNQVAFAALDVRSEVRVSAQGAELHMFPGARAGAVPLRSAQTGQVAAGLVVQPRFGWSGVGAVLAQVGWAAAPQFVDLPLVPGSGREIPPWVLAGPVLARLDALLRERRRGFHDVDAVLGKPRGRILWPRYRTESLATGRWHQLPCRYPELDGDPRLWGLIRWTVERVRTALTASLGIDPTARRLYALAEQLLEQVAGVRPVVPTREELRGVYGRGGFSSDVLRQGVEAIGWISDERGLGGGRELDGLAWYLPLAEAWERYVEAVLREEAALTGADLRTARLRQTMFPITWSHSGPQSLSHLAPDFVLRRGRTVQIVDAKYKAHLAELDEGGWLEFTSDAREAHRADVHQVLAYAALFDADEVTVTLVYPLRQETWQVLQERGRETSRAVLTYGGRMLRLELRGLPFGRP</sequence>
<dbReference type="Proteomes" id="UP000217343">
    <property type="component" value="Chromosome"/>
</dbReference>
<dbReference type="InterPro" id="IPR019292">
    <property type="entry name" value="McrC"/>
</dbReference>
<protein>
    <submittedName>
        <fullName evidence="2">Uncharacterized protein</fullName>
    </submittedName>
</protein>
<gene>
    <name evidence="2" type="ORF">MYMAC_003540</name>
</gene>
<dbReference type="AlphaFoldDB" id="A0A250JWN4"/>
<dbReference type="EMBL" id="CP022203">
    <property type="protein sequence ID" value="ATB47917.1"/>
    <property type="molecule type" value="Genomic_DNA"/>
</dbReference>
<evidence type="ECO:0000313" key="3">
    <source>
        <dbReference type="Proteomes" id="UP000217343"/>
    </source>
</evidence>
<dbReference type="KEGG" id="mmas:MYMAC_003540"/>
<feature type="compositionally biased region" description="Basic residues" evidence="1">
    <location>
        <begin position="1"/>
        <end position="19"/>
    </location>
</feature>
<keyword evidence="3" id="KW-1185">Reference proteome</keyword>
<dbReference type="Pfam" id="PF10117">
    <property type="entry name" value="McrBC"/>
    <property type="match status" value="1"/>
</dbReference>
<reference evidence="2 3" key="1">
    <citation type="submission" date="2017-06" db="EMBL/GenBank/DDBJ databases">
        <title>Sequencing and comparative analysis of myxobacterial genomes.</title>
        <authorList>
            <person name="Rupp O."/>
            <person name="Goesmann A."/>
            <person name="Sogaard-Andersen L."/>
        </authorList>
    </citation>
    <scope>NUCLEOTIDE SEQUENCE [LARGE SCALE GENOMIC DNA]</scope>
    <source>
        <strain evidence="2 3">DSM 14697</strain>
    </source>
</reference>
<name>A0A250JWN4_9BACT</name>